<dbReference type="Gene3D" id="3.20.20.220">
    <property type="match status" value="1"/>
</dbReference>
<dbReference type="InterPro" id="IPR029041">
    <property type="entry name" value="FAD-linked_oxidoreductase-like"/>
</dbReference>
<dbReference type="SUPFAM" id="SSF51730">
    <property type="entry name" value="FAD-linked oxidoreductase"/>
    <property type="match status" value="1"/>
</dbReference>
<dbReference type="EMBL" id="LBNE01000010">
    <property type="protein sequence ID" value="KKO71025.1"/>
    <property type="molecule type" value="Genomic_DNA"/>
</dbReference>
<keyword evidence="4 6" id="KW-0274">FAD</keyword>
<evidence type="ECO:0000256" key="3">
    <source>
        <dbReference type="ARBA" id="ARBA00022630"/>
    </source>
</evidence>
<name>A0A171KQ58_9BURK</name>
<evidence type="ECO:0000313" key="8">
    <source>
        <dbReference type="Proteomes" id="UP000078084"/>
    </source>
</evidence>
<dbReference type="Pfam" id="PF02219">
    <property type="entry name" value="MTHFR"/>
    <property type="match status" value="1"/>
</dbReference>
<accession>A0A171KQ58</accession>
<sequence length="289" mass="31559">MTQHTCSSSLAAQPAQPLLQDYSLEMTAREIRSLADIRTLATPGTRVNITFLPNEQDADRLRAASLVHAQGLIPVPHLAARRIRSDTELRTYLARLREQAPARHAFVIAGDPPRPAGPYEDALALIQSGLLAEYDIRHVSISGYPDGHPAIPADVLWRALHAKHRALALQGHDCEIITQFGFEAAPILNWLERLRQEGIEVPVRIGVAGPVGVHKLLRYAAACGVGASAGILRKYGVSLGRLFDTAGPGMLLQDLQTGLEPARHGVVRLHFFPFGDMEKTLRWILAQAA</sequence>
<organism evidence="7 8">
    <name type="scientific">Kerstersia gyiorum</name>
    <dbReference type="NCBI Taxonomy" id="206506"/>
    <lineage>
        <taxon>Bacteria</taxon>
        <taxon>Pseudomonadati</taxon>
        <taxon>Pseudomonadota</taxon>
        <taxon>Betaproteobacteria</taxon>
        <taxon>Burkholderiales</taxon>
        <taxon>Alcaligenaceae</taxon>
        <taxon>Kerstersia</taxon>
    </lineage>
</organism>
<evidence type="ECO:0000256" key="2">
    <source>
        <dbReference type="ARBA" id="ARBA00004777"/>
    </source>
</evidence>
<reference evidence="7 8" key="1">
    <citation type="submission" date="2015-04" db="EMBL/GenBank/DDBJ databases">
        <title>Genome sequence of Kerstersia gyiorum CG1.</title>
        <authorList>
            <person name="Greninger A.L."/>
            <person name="Kozyreva V."/>
            <person name="Chaturvedi V."/>
        </authorList>
    </citation>
    <scope>NUCLEOTIDE SEQUENCE [LARGE SCALE GENOMIC DNA]</scope>
    <source>
        <strain evidence="7 8">CG1</strain>
    </source>
</reference>
<keyword evidence="5 6" id="KW-0560">Oxidoreductase</keyword>
<gene>
    <name evidence="7" type="ORF">AAV32_13665</name>
</gene>
<evidence type="ECO:0000256" key="4">
    <source>
        <dbReference type="ARBA" id="ARBA00022827"/>
    </source>
</evidence>
<comment type="caution">
    <text evidence="7">The sequence shown here is derived from an EMBL/GenBank/DDBJ whole genome shotgun (WGS) entry which is preliminary data.</text>
</comment>
<evidence type="ECO:0000256" key="6">
    <source>
        <dbReference type="RuleBase" id="RU003862"/>
    </source>
</evidence>
<keyword evidence="8" id="KW-1185">Reference proteome</keyword>
<dbReference type="AlphaFoldDB" id="A0A171KQ58"/>
<keyword evidence="3 6" id="KW-0285">Flavoprotein</keyword>
<evidence type="ECO:0000313" key="7">
    <source>
        <dbReference type="EMBL" id="KKO71025.1"/>
    </source>
</evidence>
<comment type="similarity">
    <text evidence="6">Belongs to the methylenetetrahydrofolate reductase family.</text>
</comment>
<dbReference type="Proteomes" id="UP000078084">
    <property type="component" value="Unassembled WGS sequence"/>
</dbReference>
<dbReference type="RefSeq" id="WP_068373288.1">
    <property type="nucleotide sequence ID" value="NZ_CP033936.1"/>
</dbReference>
<dbReference type="GO" id="GO:0035999">
    <property type="term" value="P:tetrahydrofolate interconversion"/>
    <property type="evidence" value="ECO:0007669"/>
    <property type="project" value="UniProtKB-UniPathway"/>
</dbReference>
<evidence type="ECO:0000256" key="5">
    <source>
        <dbReference type="ARBA" id="ARBA00023002"/>
    </source>
</evidence>
<proteinExistence type="inferred from homology"/>
<comment type="pathway">
    <text evidence="2 6">One-carbon metabolism; tetrahydrofolate interconversion.</text>
</comment>
<evidence type="ECO:0000256" key="1">
    <source>
        <dbReference type="ARBA" id="ARBA00001974"/>
    </source>
</evidence>
<dbReference type="GO" id="GO:0004489">
    <property type="term" value="F:methylenetetrahydrofolate reductase [NAD(P)H] activity"/>
    <property type="evidence" value="ECO:0007669"/>
    <property type="project" value="InterPro"/>
</dbReference>
<dbReference type="UniPathway" id="UPA00193"/>
<dbReference type="InterPro" id="IPR003171">
    <property type="entry name" value="Mehydrof_redctse-like"/>
</dbReference>
<dbReference type="GO" id="GO:0006555">
    <property type="term" value="P:methionine metabolic process"/>
    <property type="evidence" value="ECO:0007669"/>
    <property type="project" value="InterPro"/>
</dbReference>
<dbReference type="OrthoDB" id="9812555at2"/>
<protein>
    <recommendedName>
        <fullName evidence="6">Methylenetetrahydrofolate reductase</fullName>
    </recommendedName>
</protein>
<dbReference type="STRING" id="206506.AAV32_13665"/>
<dbReference type="GeneID" id="99728185"/>
<comment type="cofactor">
    <cofactor evidence="1 6">
        <name>FAD</name>
        <dbReference type="ChEBI" id="CHEBI:57692"/>
    </cofactor>
</comment>